<reference evidence="3" key="1">
    <citation type="journal article" date="2005" name="Nature">
        <title>The map-based sequence of the rice genome.</title>
        <authorList>
            <consortium name="International rice genome sequencing project (IRGSP)"/>
            <person name="Matsumoto T."/>
            <person name="Wu J."/>
            <person name="Kanamori H."/>
            <person name="Katayose Y."/>
            <person name="Fujisawa M."/>
            <person name="Namiki N."/>
            <person name="Mizuno H."/>
            <person name="Yamamoto K."/>
            <person name="Antonio B.A."/>
            <person name="Baba T."/>
            <person name="Sakata K."/>
            <person name="Nagamura Y."/>
            <person name="Aoki H."/>
            <person name="Arikawa K."/>
            <person name="Arita K."/>
            <person name="Bito T."/>
            <person name="Chiden Y."/>
            <person name="Fujitsuka N."/>
            <person name="Fukunaka R."/>
            <person name="Hamada M."/>
            <person name="Harada C."/>
            <person name="Hayashi A."/>
            <person name="Hijishita S."/>
            <person name="Honda M."/>
            <person name="Hosokawa S."/>
            <person name="Ichikawa Y."/>
            <person name="Idonuma A."/>
            <person name="Iijima M."/>
            <person name="Ikeda M."/>
            <person name="Ikeno M."/>
            <person name="Ito K."/>
            <person name="Ito S."/>
            <person name="Ito T."/>
            <person name="Ito Y."/>
            <person name="Ito Y."/>
            <person name="Iwabuchi A."/>
            <person name="Kamiya K."/>
            <person name="Karasawa W."/>
            <person name="Kurita K."/>
            <person name="Katagiri S."/>
            <person name="Kikuta A."/>
            <person name="Kobayashi H."/>
            <person name="Kobayashi N."/>
            <person name="Machita K."/>
            <person name="Maehara T."/>
            <person name="Masukawa M."/>
            <person name="Mizubayashi T."/>
            <person name="Mukai Y."/>
            <person name="Nagasaki H."/>
            <person name="Nagata Y."/>
            <person name="Naito S."/>
            <person name="Nakashima M."/>
            <person name="Nakama Y."/>
            <person name="Nakamichi Y."/>
            <person name="Nakamura M."/>
            <person name="Meguro A."/>
            <person name="Negishi M."/>
            <person name="Ohta I."/>
            <person name="Ohta T."/>
            <person name="Okamoto M."/>
            <person name="Ono N."/>
            <person name="Saji S."/>
            <person name="Sakaguchi M."/>
            <person name="Sakai K."/>
            <person name="Shibata M."/>
            <person name="Shimokawa T."/>
            <person name="Song J."/>
            <person name="Takazaki Y."/>
            <person name="Terasawa K."/>
            <person name="Tsugane M."/>
            <person name="Tsuji K."/>
            <person name="Ueda S."/>
            <person name="Waki K."/>
            <person name="Yamagata H."/>
            <person name="Yamamoto M."/>
            <person name="Yamamoto S."/>
            <person name="Yamane H."/>
            <person name="Yoshiki S."/>
            <person name="Yoshihara R."/>
            <person name="Yukawa K."/>
            <person name="Zhong H."/>
            <person name="Yano M."/>
            <person name="Yuan Q."/>
            <person name="Ouyang S."/>
            <person name="Liu J."/>
            <person name="Jones K.M."/>
            <person name="Gansberger K."/>
            <person name="Moffat K."/>
            <person name="Hill J."/>
            <person name="Bera J."/>
            <person name="Fadrosh D."/>
            <person name="Jin S."/>
            <person name="Johri S."/>
            <person name="Kim M."/>
            <person name="Overton L."/>
            <person name="Reardon M."/>
            <person name="Tsitrin T."/>
            <person name="Vuong H."/>
            <person name="Weaver B."/>
            <person name="Ciecko A."/>
            <person name="Tallon L."/>
            <person name="Jackson J."/>
            <person name="Pai G."/>
            <person name="Aken S.V."/>
            <person name="Utterback T."/>
            <person name="Reidmuller S."/>
            <person name="Feldblyum T."/>
            <person name="Hsiao J."/>
            <person name="Zismann V."/>
            <person name="Iobst S."/>
            <person name="de Vazeille A.R."/>
            <person name="Buell C.R."/>
            <person name="Ying K."/>
            <person name="Li Y."/>
            <person name="Lu T."/>
            <person name="Huang Y."/>
            <person name="Zhao Q."/>
            <person name="Feng Q."/>
            <person name="Zhang L."/>
            <person name="Zhu J."/>
            <person name="Weng Q."/>
            <person name="Mu J."/>
            <person name="Lu Y."/>
            <person name="Fan D."/>
            <person name="Liu Y."/>
            <person name="Guan J."/>
            <person name="Zhang Y."/>
            <person name="Yu S."/>
            <person name="Liu X."/>
            <person name="Zhang Y."/>
            <person name="Hong G."/>
            <person name="Han B."/>
            <person name="Choisne N."/>
            <person name="Demange N."/>
            <person name="Orjeda G."/>
            <person name="Samain S."/>
            <person name="Cattolico L."/>
            <person name="Pelletier E."/>
            <person name="Couloux A."/>
            <person name="Segurens B."/>
            <person name="Wincker P."/>
            <person name="D'Hont A."/>
            <person name="Scarpelli C."/>
            <person name="Weissenbach J."/>
            <person name="Salanoubat M."/>
            <person name="Quetier F."/>
            <person name="Yu Y."/>
            <person name="Kim H.R."/>
            <person name="Rambo T."/>
            <person name="Currie J."/>
            <person name="Collura K."/>
            <person name="Luo M."/>
            <person name="Yang T."/>
            <person name="Ammiraju J.S.S."/>
            <person name="Engler F."/>
            <person name="Soderlund C."/>
            <person name="Wing R.A."/>
            <person name="Palmer L.E."/>
            <person name="de la Bastide M."/>
            <person name="Spiegel L."/>
            <person name="Nascimento L."/>
            <person name="Zutavern T."/>
            <person name="O'Shaughnessy A."/>
            <person name="Dike S."/>
            <person name="Dedhia N."/>
            <person name="Preston R."/>
            <person name="Balija V."/>
            <person name="McCombie W.R."/>
            <person name="Chow T."/>
            <person name="Chen H."/>
            <person name="Chung M."/>
            <person name="Chen C."/>
            <person name="Shaw J."/>
            <person name="Wu H."/>
            <person name="Hsiao K."/>
            <person name="Chao Y."/>
            <person name="Chu M."/>
            <person name="Cheng C."/>
            <person name="Hour A."/>
            <person name="Lee P."/>
            <person name="Lin S."/>
            <person name="Lin Y."/>
            <person name="Liou J."/>
            <person name="Liu S."/>
            <person name="Hsing Y."/>
            <person name="Raghuvanshi S."/>
            <person name="Mohanty A."/>
            <person name="Bharti A.K."/>
            <person name="Gaur A."/>
            <person name="Gupta V."/>
            <person name="Kumar D."/>
            <person name="Ravi V."/>
            <person name="Vij S."/>
            <person name="Kapur A."/>
            <person name="Khurana P."/>
            <person name="Khurana P."/>
            <person name="Khurana J.P."/>
            <person name="Tyagi A.K."/>
            <person name="Gaikwad K."/>
            <person name="Singh A."/>
            <person name="Dalal V."/>
            <person name="Srivastava S."/>
            <person name="Dixit A."/>
            <person name="Pal A.K."/>
            <person name="Ghazi I.A."/>
            <person name="Yadav M."/>
            <person name="Pandit A."/>
            <person name="Bhargava A."/>
            <person name="Sureshbabu K."/>
            <person name="Batra K."/>
            <person name="Sharma T.R."/>
            <person name="Mohapatra T."/>
            <person name="Singh N.K."/>
            <person name="Messing J."/>
            <person name="Nelson A.B."/>
            <person name="Fuks G."/>
            <person name="Kavchok S."/>
            <person name="Keizer G."/>
            <person name="Linton E."/>
            <person name="Llaca V."/>
            <person name="Song R."/>
            <person name="Tanyolac B."/>
            <person name="Young S."/>
            <person name="Ho-Il K."/>
            <person name="Hahn J.H."/>
            <person name="Sangsakoo G."/>
            <person name="Vanavichit A."/>
            <person name="de Mattos Luiz.A.T."/>
            <person name="Zimmer P.D."/>
            <person name="Malone G."/>
            <person name="Dellagostin O."/>
            <person name="de Oliveira A.C."/>
            <person name="Bevan M."/>
            <person name="Bancroft I."/>
            <person name="Minx P."/>
            <person name="Cordum H."/>
            <person name="Wilson R."/>
            <person name="Cheng Z."/>
            <person name="Jin W."/>
            <person name="Jiang J."/>
            <person name="Leong S.A."/>
            <person name="Iwama H."/>
            <person name="Gojobori T."/>
            <person name="Itoh T."/>
            <person name="Niimura Y."/>
            <person name="Fujii Y."/>
            <person name="Habara T."/>
            <person name="Sakai H."/>
            <person name="Sato Y."/>
            <person name="Wilson G."/>
            <person name="Kumar K."/>
            <person name="McCouch S."/>
            <person name="Juretic N."/>
            <person name="Hoen D."/>
            <person name="Wright S."/>
            <person name="Bruskiewich R."/>
            <person name="Bureau T."/>
            <person name="Miyao A."/>
            <person name="Hirochika H."/>
            <person name="Nishikawa T."/>
            <person name="Kadowaki K."/>
            <person name="Sugiura M."/>
            <person name="Burr B."/>
            <person name="Sasaki T."/>
        </authorList>
    </citation>
    <scope>NUCLEOTIDE SEQUENCE [LARGE SCALE GENOMIC DNA]</scope>
    <source>
        <strain evidence="3">cv. Nipponbare</strain>
    </source>
</reference>
<feature type="compositionally biased region" description="Low complexity" evidence="1">
    <location>
        <begin position="264"/>
        <end position="275"/>
    </location>
</feature>
<dbReference type="AlphaFoldDB" id="Q7XWH8"/>
<feature type="region of interest" description="Disordered" evidence="1">
    <location>
        <begin position="174"/>
        <end position="285"/>
    </location>
</feature>
<proteinExistence type="predicted"/>
<feature type="compositionally biased region" description="Basic and acidic residues" evidence="1">
    <location>
        <begin position="231"/>
        <end position="241"/>
    </location>
</feature>
<dbReference type="EMBL" id="AL731643">
    <property type="protein sequence ID" value="CAD40064.3"/>
    <property type="molecule type" value="Genomic_DNA"/>
</dbReference>
<evidence type="ECO:0000313" key="3">
    <source>
        <dbReference type="Proteomes" id="UP000000763"/>
    </source>
</evidence>
<protein>
    <submittedName>
        <fullName evidence="2">OSJNBa0085C10.16 protein</fullName>
    </submittedName>
</protein>
<sequence>MGRTGSASIGDRGRRSSGGFPAKRGGGRGPPRPSGAEGGNGAGRRRPKRRRDAAGVSGKRRREVTRWGGISVVVWGKRSGGRGAARRGEADGTHGAARWWLGRREKAAGELRRAAAARLGEGRAGEGAGSSGKLGKWERRPRGSFLLARGGGIMAAEGGIDRQRSSEWAPATWAKWGGSAPEPAGGGEVLDADEEATPASFGRGGGDAGDEGSVTEPREVVATSAGAWETRQWRPEAEQWRQRHSCRRGRTSKGLRAKRRQAGGEEAAATPGKAAARPDGAWVRR</sequence>
<evidence type="ECO:0000256" key="1">
    <source>
        <dbReference type="SAM" id="MobiDB-lite"/>
    </source>
</evidence>
<dbReference type="Proteomes" id="UP000000763">
    <property type="component" value="Chromosome 4"/>
</dbReference>
<feature type="region of interest" description="Disordered" evidence="1">
    <location>
        <begin position="1"/>
        <end position="69"/>
    </location>
</feature>
<reference evidence="3" key="2">
    <citation type="journal article" date="2008" name="Nucleic Acids Res.">
        <title>The rice annotation project database (RAP-DB): 2008 update.</title>
        <authorList>
            <consortium name="The rice annotation project (RAP)"/>
        </authorList>
    </citation>
    <scope>GENOME REANNOTATION</scope>
    <source>
        <strain evidence="3">cv. Nipponbare</strain>
    </source>
</reference>
<feature type="compositionally biased region" description="Low complexity" evidence="1">
    <location>
        <begin position="1"/>
        <end position="10"/>
    </location>
</feature>
<accession>Q7XWH8</accession>
<name>Q7XWH8_ORYSJ</name>
<organism evidence="2 3">
    <name type="scientific">Oryza sativa subsp. japonica</name>
    <name type="common">Rice</name>
    <dbReference type="NCBI Taxonomy" id="39947"/>
    <lineage>
        <taxon>Eukaryota</taxon>
        <taxon>Viridiplantae</taxon>
        <taxon>Streptophyta</taxon>
        <taxon>Embryophyta</taxon>
        <taxon>Tracheophyta</taxon>
        <taxon>Spermatophyta</taxon>
        <taxon>Magnoliopsida</taxon>
        <taxon>Liliopsida</taxon>
        <taxon>Poales</taxon>
        <taxon>Poaceae</taxon>
        <taxon>BOP clade</taxon>
        <taxon>Oryzoideae</taxon>
        <taxon>Oryzeae</taxon>
        <taxon>Oryzinae</taxon>
        <taxon>Oryza</taxon>
        <taxon>Oryza sativa</taxon>
    </lineage>
</organism>
<gene>
    <name evidence="2" type="primary">OSJNBa0085C10.16</name>
</gene>
<evidence type="ECO:0000313" key="2">
    <source>
        <dbReference type="EMBL" id="CAD40064.3"/>
    </source>
</evidence>
<feature type="compositionally biased region" description="Basic residues" evidence="1">
    <location>
        <begin position="242"/>
        <end position="261"/>
    </location>
</feature>